<dbReference type="GO" id="GO:0004386">
    <property type="term" value="F:helicase activity"/>
    <property type="evidence" value="ECO:0007669"/>
    <property type="project" value="UniProtKB-KW"/>
</dbReference>
<dbReference type="InterPro" id="IPR000330">
    <property type="entry name" value="SNF2_N"/>
</dbReference>
<dbReference type="PANTHER" id="PTHR45685:SF1">
    <property type="entry name" value="HELICASE SRCAP"/>
    <property type="match status" value="1"/>
</dbReference>
<evidence type="ECO:0000256" key="4">
    <source>
        <dbReference type="ARBA" id="ARBA00022840"/>
    </source>
</evidence>
<dbReference type="SUPFAM" id="SSF52540">
    <property type="entry name" value="P-loop containing nucleoside triphosphate hydrolases"/>
    <property type="match status" value="1"/>
</dbReference>
<organism evidence="7 8">
    <name type="scientific">Gossypium armourianum</name>
    <dbReference type="NCBI Taxonomy" id="34283"/>
    <lineage>
        <taxon>Eukaryota</taxon>
        <taxon>Viridiplantae</taxon>
        <taxon>Streptophyta</taxon>
        <taxon>Embryophyta</taxon>
        <taxon>Tracheophyta</taxon>
        <taxon>Spermatophyta</taxon>
        <taxon>Magnoliopsida</taxon>
        <taxon>eudicotyledons</taxon>
        <taxon>Gunneridae</taxon>
        <taxon>Pentapetalae</taxon>
        <taxon>rosids</taxon>
        <taxon>malvids</taxon>
        <taxon>Malvales</taxon>
        <taxon>Malvaceae</taxon>
        <taxon>Malvoideae</taxon>
        <taxon>Gossypium</taxon>
    </lineage>
</organism>
<reference evidence="7 8" key="1">
    <citation type="journal article" date="2019" name="Genome Biol. Evol.">
        <title>Insights into the evolution of the New World diploid cottons (Gossypium, subgenus Houzingenia) based on genome sequencing.</title>
        <authorList>
            <person name="Grover C.E."/>
            <person name="Arick M.A. 2nd"/>
            <person name="Thrash A."/>
            <person name="Conover J.L."/>
            <person name="Sanders W.S."/>
            <person name="Peterson D.G."/>
            <person name="Frelichowski J.E."/>
            <person name="Scheffler J.A."/>
            <person name="Scheffler B.E."/>
            <person name="Wendel J.F."/>
        </authorList>
    </citation>
    <scope>NUCLEOTIDE SEQUENCE [LARGE SCALE GENOMIC DNA]</scope>
    <source>
        <strain evidence="7">6</strain>
        <tissue evidence="7">Leaf</tissue>
    </source>
</reference>
<dbReference type="Proteomes" id="UP000593575">
    <property type="component" value="Unassembled WGS sequence"/>
</dbReference>
<sequence length="132" mass="14747">MLLNIAALMQIALLQKESEIPVEELLRRYKKEIASPDRKSEDGIESENRIADTAIAARSAQPTGNTFLTTNVRTKFPFLLKHPLREYQHIGLDGLVTMYEKRLNGLLADEMGLGKTIMTIALLAHLACEKGI</sequence>
<evidence type="ECO:0000256" key="2">
    <source>
        <dbReference type="ARBA" id="ARBA00022741"/>
    </source>
</evidence>
<dbReference type="PANTHER" id="PTHR45685">
    <property type="entry name" value="HELICASE SRCAP-RELATED"/>
    <property type="match status" value="1"/>
</dbReference>
<comment type="subcellular location">
    <subcellularLocation>
        <location evidence="1">Nucleus</location>
    </subcellularLocation>
</comment>
<keyword evidence="3" id="KW-0347">Helicase</keyword>
<keyword evidence="4" id="KW-0067">ATP-binding</keyword>
<evidence type="ECO:0000313" key="7">
    <source>
        <dbReference type="EMBL" id="MBA0838115.1"/>
    </source>
</evidence>
<dbReference type="GO" id="GO:0000812">
    <property type="term" value="C:Swr1 complex"/>
    <property type="evidence" value="ECO:0007669"/>
    <property type="project" value="TreeGrafter"/>
</dbReference>
<dbReference type="GO" id="GO:0006338">
    <property type="term" value="P:chromatin remodeling"/>
    <property type="evidence" value="ECO:0007669"/>
    <property type="project" value="TreeGrafter"/>
</dbReference>
<dbReference type="InterPro" id="IPR027417">
    <property type="entry name" value="P-loop_NTPase"/>
</dbReference>
<dbReference type="Gene3D" id="3.40.50.10810">
    <property type="entry name" value="Tandem AAA-ATPase domain"/>
    <property type="match status" value="1"/>
</dbReference>
<proteinExistence type="predicted"/>
<protein>
    <recommendedName>
        <fullName evidence="6">SNF2 N-terminal domain-containing protein</fullName>
    </recommendedName>
</protein>
<dbReference type="Pfam" id="PF00176">
    <property type="entry name" value="SNF2-rel_dom"/>
    <property type="match status" value="1"/>
</dbReference>
<evidence type="ECO:0000313" key="8">
    <source>
        <dbReference type="Proteomes" id="UP000593575"/>
    </source>
</evidence>
<evidence type="ECO:0000256" key="3">
    <source>
        <dbReference type="ARBA" id="ARBA00022806"/>
    </source>
</evidence>
<evidence type="ECO:0000256" key="1">
    <source>
        <dbReference type="ARBA" id="ARBA00004123"/>
    </source>
</evidence>
<comment type="caution">
    <text evidence="7">The sequence shown here is derived from an EMBL/GenBank/DDBJ whole genome shotgun (WGS) entry which is preliminary data.</text>
</comment>
<dbReference type="GO" id="GO:0003677">
    <property type="term" value="F:DNA binding"/>
    <property type="evidence" value="ECO:0007669"/>
    <property type="project" value="UniProtKB-KW"/>
</dbReference>
<keyword evidence="2" id="KW-0547">Nucleotide-binding</keyword>
<dbReference type="GO" id="GO:0016887">
    <property type="term" value="F:ATP hydrolysis activity"/>
    <property type="evidence" value="ECO:0007669"/>
    <property type="project" value="TreeGrafter"/>
</dbReference>
<name>A0A7J9JVC1_9ROSI</name>
<dbReference type="AlphaFoldDB" id="A0A7J9JVC1"/>
<dbReference type="EMBL" id="JABFAE010000009">
    <property type="protein sequence ID" value="MBA0838115.1"/>
    <property type="molecule type" value="Genomic_DNA"/>
</dbReference>
<keyword evidence="3" id="KW-0378">Hydrolase</keyword>
<dbReference type="InterPro" id="IPR050520">
    <property type="entry name" value="INO80/SWR1_helicase"/>
</dbReference>
<keyword evidence="8" id="KW-1185">Reference proteome</keyword>
<accession>A0A7J9JVC1</accession>
<gene>
    <name evidence="7" type="ORF">Goarm_010211</name>
</gene>
<dbReference type="InterPro" id="IPR038718">
    <property type="entry name" value="SNF2-like_sf"/>
</dbReference>
<evidence type="ECO:0000259" key="6">
    <source>
        <dbReference type="Pfam" id="PF00176"/>
    </source>
</evidence>
<keyword evidence="5" id="KW-0238">DNA-binding</keyword>
<dbReference type="GO" id="GO:0005524">
    <property type="term" value="F:ATP binding"/>
    <property type="evidence" value="ECO:0007669"/>
    <property type="project" value="UniProtKB-KW"/>
</dbReference>
<dbReference type="GO" id="GO:0042393">
    <property type="term" value="F:histone binding"/>
    <property type="evidence" value="ECO:0007669"/>
    <property type="project" value="TreeGrafter"/>
</dbReference>
<evidence type="ECO:0000256" key="5">
    <source>
        <dbReference type="ARBA" id="ARBA00023125"/>
    </source>
</evidence>
<feature type="domain" description="SNF2 N-terminal" evidence="6">
    <location>
        <begin position="87"/>
        <end position="128"/>
    </location>
</feature>